<accession>A0A286TWL5</accession>
<reference evidence="2" key="1">
    <citation type="journal article" date="2017" name="Environ. Microbiol. Rep.">
        <title>Genetic Diversity of Marine Anaerobic Ammonium-Oxidizing Bacteria as Revealed by Genomic and Proteomic Analyses of 'Candidatus Scalindua japonica'.</title>
        <authorList>
            <person name="Oshiki M."/>
            <person name="Mizuto K."/>
            <person name="Kimura Z."/>
            <person name="Kindaichi T."/>
            <person name="Satoh H."/>
            <person name="Okabe S."/>
        </authorList>
    </citation>
    <scope>NUCLEOTIDE SEQUENCE [LARGE SCALE GENOMIC DNA]</scope>
    <source>
        <strain evidence="2">husup-a2</strain>
    </source>
</reference>
<comment type="caution">
    <text evidence="1">The sequence shown here is derived from an EMBL/GenBank/DDBJ whole genome shotgun (WGS) entry which is preliminary data.</text>
</comment>
<name>A0A286TWL5_9BACT</name>
<sequence length="93" mass="10786">MTVNGKPIYAFQPEETTRAVVPFYTGRKLIPVNNLEEAKSLQRDNTVFMLVLDKRNNMSNYNSLKEIFPYIIFSEVIGKRRKFKLLSNQGKKG</sequence>
<proteinExistence type="predicted"/>
<dbReference type="EMBL" id="BAOS01000010">
    <property type="protein sequence ID" value="GAX60264.1"/>
    <property type="molecule type" value="Genomic_DNA"/>
</dbReference>
<keyword evidence="2" id="KW-1185">Reference proteome</keyword>
<protein>
    <submittedName>
        <fullName evidence="1">Acetylglutamate semialdehyde dehydrogenase</fullName>
    </submittedName>
</protein>
<evidence type="ECO:0000313" key="2">
    <source>
        <dbReference type="Proteomes" id="UP000218542"/>
    </source>
</evidence>
<gene>
    <name evidence="1" type="ORF">SCALIN_C10_0024</name>
</gene>
<evidence type="ECO:0000313" key="1">
    <source>
        <dbReference type="EMBL" id="GAX60264.1"/>
    </source>
</evidence>
<organism evidence="1 2">
    <name type="scientific">Candidatus Scalindua japonica</name>
    <dbReference type="NCBI Taxonomy" id="1284222"/>
    <lineage>
        <taxon>Bacteria</taxon>
        <taxon>Pseudomonadati</taxon>
        <taxon>Planctomycetota</taxon>
        <taxon>Candidatus Brocadiia</taxon>
        <taxon>Candidatus Brocadiales</taxon>
        <taxon>Candidatus Scalinduaceae</taxon>
        <taxon>Candidatus Scalindua</taxon>
    </lineage>
</organism>
<dbReference type="AlphaFoldDB" id="A0A286TWL5"/>
<dbReference type="Proteomes" id="UP000218542">
    <property type="component" value="Unassembled WGS sequence"/>
</dbReference>